<geneLocation type="plasmid" evidence="2 3">
    <name>unnamed4</name>
</geneLocation>
<name>A0A1V0GY99_9RHOB</name>
<evidence type="ECO:0000313" key="3">
    <source>
        <dbReference type="Proteomes" id="UP000191257"/>
    </source>
</evidence>
<proteinExistence type="predicted"/>
<dbReference type="InterPro" id="IPR022243">
    <property type="entry name" value="DUF3768"/>
</dbReference>
<reference evidence="2" key="1">
    <citation type="submission" date="2017-12" db="EMBL/GenBank/DDBJ databases">
        <title>FDA dAtabase for Regulatory Grade micrObial Sequences (FDA-ARGOS): Supporting development and validation of Infectious Disease Dx tests.</title>
        <authorList>
            <person name="Campos J."/>
            <person name="Goldberg B."/>
            <person name="Tallon L."/>
            <person name="Sadzewicz L."/>
            <person name="Sengamalay N."/>
            <person name="Ott S."/>
            <person name="Godinez A."/>
            <person name="Nagaraj S."/>
            <person name="Vyas G."/>
            <person name="Aluvathingal J."/>
            <person name="Nadendla S."/>
            <person name="Geyer C."/>
            <person name="Nandy P."/>
            <person name="Hobson J."/>
            <person name="Sichtig H."/>
        </authorList>
    </citation>
    <scope>NUCLEOTIDE SEQUENCE</scope>
    <source>
        <strain evidence="2">FDAARGOS_252</strain>
        <plasmid evidence="2">unnamed4</plasmid>
    </source>
</reference>
<keyword evidence="2" id="KW-0614">Plasmid</keyword>
<dbReference type="AlphaFoldDB" id="A0A1V0GY99"/>
<evidence type="ECO:0000313" key="2">
    <source>
        <dbReference type="EMBL" id="ARC38846.2"/>
    </source>
</evidence>
<sequence length="281" mass="30570">MCRSGGSTGFRPLTPVRSLFVFLSATHPRPSRSRGKRRPLGVVVQAGRVLARSGLRAAPPRLPDPLTVSAGATGRAAPSPLCFPKGMGLSRQQNRKARPSAERAEDPAAPVAKGEPHMAHLNAAPANTTASVFRCASCRDHYESEDAGPGLCPICNPAEQARGQMLRLLIAEQNDAFRRALGFAALWRGQHLKGRTVATPGFLAIPERTQAALMNAVITFTDWTEDNDPYEDHSFGRVEAHGVAIFWKIDLYDTAYHFGAETPSDPEQTRRVLTLYLPSEH</sequence>
<protein>
    <recommendedName>
        <fullName evidence="4">DUF3768 domain-containing protein</fullName>
    </recommendedName>
</protein>
<dbReference type="KEGG" id="pye:A6J80_21325"/>
<dbReference type="Pfam" id="PF12599">
    <property type="entry name" value="DUF3768"/>
    <property type="match status" value="1"/>
</dbReference>
<evidence type="ECO:0008006" key="4">
    <source>
        <dbReference type="Google" id="ProtNLM"/>
    </source>
</evidence>
<accession>A0A1V0GY99</accession>
<gene>
    <name evidence="2" type="ORF">A6J80_21325</name>
</gene>
<feature type="region of interest" description="Disordered" evidence="1">
    <location>
        <begin position="81"/>
        <end position="111"/>
    </location>
</feature>
<keyword evidence="3" id="KW-1185">Reference proteome</keyword>
<dbReference type="Proteomes" id="UP000191257">
    <property type="component" value="Plasmid unnamed4"/>
</dbReference>
<organism evidence="2 3">
    <name type="scientific">Paracoccus yeei</name>
    <dbReference type="NCBI Taxonomy" id="147645"/>
    <lineage>
        <taxon>Bacteria</taxon>
        <taxon>Pseudomonadati</taxon>
        <taxon>Pseudomonadota</taxon>
        <taxon>Alphaproteobacteria</taxon>
        <taxon>Rhodobacterales</taxon>
        <taxon>Paracoccaceae</taxon>
        <taxon>Paracoccus</taxon>
    </lineage>
</organism>
<evidence type="ECO:0000256" key="1">
    <source>
        <dbReference type="SAM" id="MobiDB-lite"/>
    </source>
</evidence>
<dbReference type="EMBL" id="CP020444">
    <property type="protein sequence ID" value="ARC38846.2"/>
    <property type="molecule type" value="Genomic_DNA"/>
</dbReference>